<sequence>MSLVPGNVIVPQYLKHCSIMGQERVPRWPSQGVSLRNHHHVTGLV</sequence>
<reference evidence="1 2" key="1">
    <citation type="submission" date="2015-05" db="EMBL/GenBank/DDBJ databases">
        <title>Evolution of Trichinella species and genotypes.</title>
        <authorList>
            <person name="Korhonen P.K."/>
            <person name="Edoardo P."/>
            <person name="Giuseppe L.R."/>
            <person name="Gasser R.B."/>
        </authorList>
    </citation>
    <scope>NUCLEOTIDE SEQUENCE [LARGE SCALE GENOMIC DNA]</scope>
    <source>
        <strain evidence="1">ISS10</strain>
    </source>
</reference>
<proteinExistence type="predicted"/>
<name>A0A0V1KJ82_9BILA</name>
<organism evidence="1 2">
    <name type="scientific">Trichinella nativa</name>
    <dbReference type="NCBI Taxonomy" id="6335"/>
    <lineage>
        <taxon>Eukaryota</taxon>
        <taxon>Metazoa</taxon>
        <taxon>Ecdysozoa</taxon>
        <taxon>Nematoda</taxon>
        <taxon>Enoplea</taxon>
        <taxon>Dorylaimia</taxon>
        <taxon>Trichinellida</taxon>
        <taxon>Trichinellidae</taxon>
        <taxon>Trichinella</taxon>
    </lineage>
</organism>
<keyword evidence="2" id="KW-1185">Reference proteome</keyword>
<dbReference type="EMBL" id="JYDW01000950">
    <property type="protein sequence ID" value="KRZ47323.1"/>
    <property type="molecule type" value="Genomic_DNA"/>
</dbReference>
<evidence type="ECO:0000313" key="1">
    <source>
        <dbReference type="EMBL" id="KRZ47323.1"/>
    </source>
</evidence>
<comment type="caution">
    <text evidence="1">The sequence shown here is derived from an EMBL/GenBank/DDBJ whole genome shotgun (WGS) entry which is preliminary data.</text>
</comment>
<accession>A0A0V1KJ82</accession>
<protein>
    <submittedName>
        <fullName evidence="1">Uncharacterized protein</fullName>
    </submittedName>
</protein>
<dbReference type="Proteomes" id="UP000054721">
    <property type="component" value="Unassembled WGS sequence"/>
</dbReference>
<evidence type="ECO:0000313" key="2">
    <source>
        <dbReference type="Proteomes" id="UP000054721"/>
    </source>
</evidence>
<dbReference type="AlphaFoldDB" id="A0A0V1KJ82"/>
<gene>
    <name evidence="1" type="ORF">T02_14788</name>
</gene>